<reference evidence="8" key="1">
    <citation type="submission" date="2016-09" db="EMBL/GenBank/DDBJ databases">
        <title>Comparative genomics of the Campylobacter concisus group.</title>
        <authorList>
            <person name="Miller W.G."/>
            <person name="Yee E."/>
            <person name="Chapman M.H."/>
            <person name="Huynh S."/>
            <person name="Bono J.L."/>
            <person name="On S.L.W."/>
            <person name="StLeger J."/>
            <person name="Foster G."/>
            <person name="Parker C.T."/>
        </authorList>
    </citation>
    <scope>NUCLEOTIDE SEQUENCE [LARGE SCALE GENOMIC DNA]</scope>
    <source>
        <strain evidence="8">RM18021</strain>
    </source>
</reference>
<dbReference type="EC" id="2.3.1.8" evidence="2"/>
<dbReference type="PANTHER" id="PTHR43356">
    <property type="entry name" value="PHOSPHATE ACETYLTRANSFERASE"/>
    <property type="match status" value="1"/>
</dbReference>
<dbReference type="InterPro" id="IPR042112">
    <property type="entry name" value="P_AcTrfase_dom2"/>
</dbReference>
<dbReference type="PANTHER" id="PTHR43356:SF3">
    <property type="entry name" value="PHOSPHATE ACETYLTRANSFERASE"/>
    <property type="match status" value="1"/>
</dbReference>
<dbReference type="SUPFAM" id="SSF53659">
    <property type="entry name" value="Isocitrate/Isopropylmalate dehydrogenase-like"/>
    <property type="match status" value="1"/>
</dbReference>
<organism evidence="7 8">
    <name type="scientific">Campylobacter pinnipediorum subsp. caledonicus</name>
    <dbReference type="NCBI Taxonomy" id="1874362"/>
    <lineage>
        <taxon>Bacteria</taxon>
        <taxon>Pseudomonadati</taxon>
        <taxon>Campylobacterota</taxon>
        <taxon>Epsilonproteobacteria</taxon>
        <taxon>Campylobacterales</taxon>
        <taxon>Campylobacteraceae</taxon>
        <taxon>Campylobacter</taxon>
    </lineage>
</organism>
<keyword evidence="4 7" id="KW-0808">Transferase</keyword>
<evidence type="ECO:0000256" key="2">
    <source>
        <dbReference type="ARBA" id="ARBA00012707"/>
    </source>
</evidence>
<protein>
    <recommendedName>
        <fullName evidence="3">Phosphate acetyltransferase</fullName>
        <ecNumber evidence="2">2.3.1.8</ecNumber>
    </recommendedName>
    <alternativeName>
        <fullName evidence="6">Phosphotransacetylase</fullName>
    </alternativeName>
</protein>
<evidence type="ECO:0000313" key="8">
    <source>
        <dbReference type="Proteomes" id="UP000190868"/>
    </source>
</evidence>
<name>A0A1S6U7C9_9BACT</name>
<evidence type="ECO:0000256" key="1">
    <source>
        <dbReference type="ARBA" id="ARBA00004989"/>
    </source>
</evidence>
<evidence type="ECO:0000313" key="7">
    <source>
        <dbReference type="EMBL" id="AQW87656.1"/>
    </source>
</evidence>
<dbReference type="RefSeq" id="WP_078424487.1">
    <property type="nucleotide sequence ID" value="NZ_CP017258.1"/>
</dbReference>
<dbReference type="GO" id="GO:0008959">
    <property type="term" value="F:phosphate acetyltransferase activity"/>
    <property type="evidence" value="ECO:0007669"/>
    <property type="project" value="UniProtKB-EC"/>
</dbReference>
<gene>
    <name evidence="7" type="primary">pta</name>
    <name evidence="7" type="ORF">CPIN18021_0847</name>
</gene>
<dbReference type="NCBIfam" id="NF007233">
    <property type="entry name" value="PRK09653.1"/>
    <property type="match status" value="1"/>
</dbReference>
<dbReference type="Pfam" id="PF01515">
    <property type="entry name" value="PTA_PTB"/>
    <property type="match status" value="1"/>
</dbReference>
<dbReference type="EMBL" id="CP017258">
    <property type="protein sequence ID" value="AQW87656.1"/>
    <property type="molecule type" value="Genomic_DNA"/>
</dbReference>
<dbReference type="InterPro" id="IPR050500">
    <property type="entry name" value="Phos_Acetyltrans/Butyryltrans"/>
</dbReference>
<sequence length="456" mass="49880">MRCLYLNCAESLLNLKEELSKKFSKVAVFEIKIGQKEQELLQLENEKTFFIDLINKFKEFKKGNDFVIVVGCDGFGVIGKYELNLKIAKNLNCPIYEIKNLNALKNLNKNSKLLITNDLQEIISFEQSIITPYQFENLLTNRARDAKATVVLPESDDDRILKASDLLLKQDVVSLIILGDEKKVFDRANELGLDLKKAKVINPESNEYQKDVAASIYEKRKAKGMTEENALKLAKDRTYFGTMLVELGVADAMVSGASTTTAETIRPALQLIKTKPGVSIVSGLFFMSLDEEVLLYADCAITPNPDPEALASIAISTAESAKSFGIVPKVAMLSYSTGESGTGPDVDMIKEAAKILKEKDPELKFAAPIQYDAAADITVGAKKMPGSQVAGHANVFVFPSLNTGNICYKAVQRTANALAIGPVLQGLRKPVNDLSRGCLVEDIINTVLISAIQAKG</sequence>
<keyword evidence="8" id="KW-1185">Reference proteome</keyword>
<comment type="pathway">
    <text evidence="1">Metabolic intermediate biosynthesis; acetyl-CoA biosynthesis; acetyl-CoA from acetate: step 2/2.</text>
</comment>
<evidence type="ECO:0000256" key="3">
    <source>
        <dbReference type="ARBA" id="ARBA00021528"/>
    </source>
</evidence>
<dbReference type="NCBIfam" id="NF004167">
    <property type="entry name" value="PRK05632.1"/>
    <property type="match status" value="1"/>
</dbReference>
<evidence type="ECO:0000256" key="4">
    <source>
        <dbReference type="ARBA" id="ARBA00022679"/>
    </source>
</evidence>
<dbReference type="InterPro" id="IPR042113">
    <property type="entry name" value="P_AcTrfase_dom1"/>
</dbReference>
<dbReference type="NCBIfam" id="TIGR00651">
    <property type="entry name" value="pta"/>
    <property type="match status" value="1"/>
</dbReference>
<evidence type="ECO:0000256" key="6">
    <source>
        <dbReference type="ARBA" id="ARBA00031108"/>
    </source>
</evidence>
<accession>A0A1S6U7C9</accession>
<dbReference type="InterPro" id="IPR002505">
    <property type="entry name" value="PTA_PTB"/>
</dbReference>
<evidence type="ECO:0000256" key="5">
    <source>
        <dbReference type="ARBA" id="ARBA00023315"/>
    </source>
</evidence>
<dbReference type="Gene3D" id="3.40.50.10950">
    <property type="match status" value="1"/>
</dbReference>
<dbReference type="AlphaFoldDB" id="A0A1S6U7C9"/>
<keyword evidence="5 7" id="KW-0012">Acyltransferase</keyword>
<dbReference type="Gene3D" id="3.40.50.10750">
    <property type="entry name" value="Isocitrate/Isopropylmalate dehydrogenase-like"/>
    <property type="match status" value="1"/>
</dbReference>
<dbReference type="InterPro" id="IPR004614">
    <property type="entry name" value="P_AcTrfase"/>
</dbReference>
<dbReference type="Proteomes" id="UP000190868">
    <property type="component" value="Chromosome"/>
</dbReference>
<proteinExistence type="predicted"/>